<dbReference type="InterPro" id="IPR001680">
    <property type="entry name" value="WD40_rpt"/>
</dbReference>
<dbReference type="PANTHER" id="PTHR46202:SF1">
    <property type="entry name" value="DNA EXCISION REPAIR PROTEIN ERCC-8"/>
    <property type="match status" value="1"/>
</dbReference>
<evidence type="ECO:0000313" key="7">
    <source>
        <dbReference type="EMBL" id="KAK9109740.1"/>
    </source>
</evidence>
<evidence type="ECO:0000256" key="6">
    <source>
        <dbReference type="SAM" id="MobiDB-lite"/>
    </source>
</evidence>
<dbReference type="PROSITE" id="PS00678">
    <property type="entry name" value="WD_REPEATS_1"/>
    <property type="match status" value="2"/>
</dbReference>
<dbReference type="InterPro" id="IPR015943">
    <property type="entry name" value="WD40/YVTN_repeat-like_dom_sf"/>
</dbReference>
<evidence type="ECO:0000256" key="4">
    <source>
        <dbReference type="ARBA" id="ARBA00023204"/>
    </source>
</evidence>
<comment type="caution">
    <text evidence="7">The sequence shown here is derived from an EMBL/GenBank/DDBJ whole genome shotgun (WGS) entry which is preliminary data.</text>
</comment>
<dbReference type="Gene3D" id="2.130.10.10">
    <property type="entry name" value="YVTN repeat-like/Quinoprotein amine dehydrogenase"/>
    <property type="match status" value="2"/>
</dbReference>
<dbReference type="GO" id="GO:0031464">
    <property type="term" value="C:Cul4A-RING E3 ubiquitin ligase complex"/>
    <property type="evidence" value="ECO:0007669"/>
    <property type="project" value="TreeGrafter"/>
</dbReference>
<dbReference type="PROSITE" id="PS50082">
    <property type="entry name" value="WD_REPEATS_2"/>
    <property type="match status" value="5"/>
</dbReference>
<dbReference type="PROSITE" id="PS50294">
    <property type="entry name" value="WD_REPEATS_REGION"/>
    <property type="match status" value="4"/>
</dbReference>
<feature type="repeat" description="WD" evidence="5">
    <location>
        <begin position="470"/>
        <end position="502"/>
    </location>
</feature>
<dbReference type="InterPro" id="IPR036322">
    <property type="entry name" value="WD40_repeat_dom_sf"/>
</dbReference>
<evidence type="ECO:0000256" key="2">
    <source>
        <dbReference type="ARBA" id="ARBA00022737"/>
    </source>
</evidence>
<feature type="repeat" description="WD" evidence="5">
    <location>
        <begin position="260"/>
        <end position="295"/>
    </location>
</feature>
<dbReference type="GO" id="GO:0043161">
    <property type="term" value="P:proteasome-mediated ubiquitin-dependent protein catabolic process"/>
    <property type="evidence" value="ECO:0007669"/>
    <property type="project" value="TreeGrafter"/>
</dbReference>
<feature type="region of interest" description="Disordered" evidence="6">
    <location>
        <begin position="506"/>
        <end position="530"/>
    </location>
</feature>
<organism evidence="7 8">
    <name type="scientific">Stephania japonica</name>
    <dbReference type="NCBI Taxonomy" id="461633"/>
    <lineage>
        <taxon>Eukaryota</taxon>
        <taxon>Viridiplantae</taxon>
        <taxon>Streptophyta</taxon>
        <taxon>Embryophyta</taxon>
        <taxon>Tracheophyta</taxon>
        <taxon>Spermatophyta</taxon>
        <taxon>Magnoliopsida</taxon>
        <taxon>Ranunculales</taxon>
        <taxon>Menispermaceae</taxon>
        <taxon>Menispermoideae</taxon>
        <taxon>Cissampelideae</taxon>
        <taxon>Stephania</taxon>
    </lineage>
</organism>
<feature type="repeat" description="WD" evidence="5">
    <location>
        <begin position="113"/>
        <end position="155"/>
    </location>
</feature>
<dbReference type="FunFam" id="2.130.10.10:FF:001188">
    <property type="entry name" value="Transducin/WD40 repeat-like superfamily protein"/>
    <property type="match status" value="1"/>
</dbReference>
<evidence type="ECO:0000256" key="5">
    <source>
        <dbReference type="PROSITE-ProRule" id="PRU00221"/>
    </source>
</evidence>
<accession>A0AAP0I6Y5</accession>
<dbReference type="FunFam" id="2.130.10.10:FF:001356">
    <property type="entry name" value="Excision repair cross-complementation group 8"/>
    <property type="match status" value="1"/>
</dbReference>
<dbReference type="GO" id="GO:0000209">
    <property type="term" value="P:protein polyubiquitination"/>
    <property type="evidence" value="ECO:0007669"/>
    <property type="project" value="TreeGrafter"/>
</dbReference>
<dbReference type="InterPro" id="IPR042238">
    <property type="entry name" value="Rad28/ERCC8/Ckn1/ATCSA-1"/>
</dbReference>
<dbReference type="Pfam" id="PF00400">
    <property type="entry name" value="WD40"/>
    <property type="match status" value="5"/>
</dbReference>
<dbReference type="GO" id="GO:0006283">
    <property type="term" value="P:transcription-coupled nucleotide-excision repair"/>
    <property type="evidence" value="ECO:0007669"/>
    <property type="project" value="InterPro"/>
</dbReference>
<dbReference type="EMBL" id="JBBNAE010000007">
    <property type="protein sequence ID" value="KAK9109740.1"/>
    <property type="molecule type" value="Genomic_DNA"/>
</dbReference>
<feature type="region of interest" description="Disordered" evidence="6">
    <location>
        <begin position="341"/>
        <end position="360"/>
    </location>
</feature>
<dbReference type="AlphaFoldDB" id="A0AAP0I6Y5"/>
<dbReference type="GO" id="GO:0000109">
    <property type="term" value="C:nucleotide-excision repair complex"/>
    <property type="evidence" value="ECO:0007669"/>
    <property type="project" value="TreeGrafter"/>
</dbReference>
<feature type="compositionally biased region" description="Polar residues" evidence="6">
    <location>
        <begin position="516"/>
        <end position="530"/>
    </location>
</feature>
<dbReference type="Proteomes" id="UP001417504">
    <property type="component" value="Unassembled WGS sequence"/>
</dbReference>
<evidence type="ECO:0000256" key="3">
    <source>
        <dbReference type="ARBA" id="ARBA00022763"/>
    </source>
</evidence>
<keyword evidence="8" id="KW-1185">Reference proteome</keyword>
<dbReference type="InterPro" id="IPR019775">
    <property type="entry name" value="WD40_repeat_CS"/>
</dbReference>
<evidence type="ECO:0000313" key="8">
    <source>
        <dbReference type="Proteomes" id="UP001417504"/>
    </source>
</evidence>
<keyword evidence="4" id="KW-0234">DNA repair</keyword>
<gene>
    <name evidence="7" type="ORF">Sjap_017800</name>
</gene>
<dbReference type="PRINTS" id="PR00320">
    <property type="entry name" value="GPROTEINBRPT"/>
</dbReference>
<feature type="repeat" description="WD" evidence="5">
    <location>
        <begin position="383"/>
        <end position="424"/>
    </location>
</feature>
<proteinExistence type="predicted"/>
<evidence type="ECO:0008006" key="9">
    <source>
        <dbReference type="Google" id="ProtNLM"/>
    </source>
</evidence>
<protein>
    <recommendedName>
        <fullName evidence="9">Transducin/WD40 repeat-like superfamily protein</fullName>
    </recommendedName>
</protein>
<dbReference type="SMART" id="SM00320">
    <property type="entry name" value="WD40"/>
    <property type="match status" value="5"/>
</dbReference>
<feature type="repeat" description="WD" evidence="5">
    <location>
        <begin position="173"/>
        <end position="215"/>
    </location>
</feature>
<keyword evidence="1 5" id="KW-0853">WD repeat</keyword>
<dbReference type="SUPFAM" id="SSF50978">
    <property type="entry name" value="WD40 repeat-like"/>
    <property type="match status" value="1"/>
</dbReference>
<dbReference type="InterPro" id="IPR020472">
    <property type="entry name" value="WD40_PAC1"/>
</dbReference>
<reference evidence="7 8" key="1">
    <citation type="submission" date="2024-01" db="EMBL/GenBank/DDBJ databases">
        <title>Genome assemblies of Stephania.</title>
        <authorList>
            <person name="Yang L."/>
        </authorList>
    </citation>
    <scope>NUCLEOTIDE SEQUENCE [LARGE SCALE GENOMIC DNA]</scope>
    <source>
        <strain evidence="7">QJT</strain>
        <tissue evidence="7">Leaf</tissue>
    </source>
</reference>
<dbReference type="PANTHER" id="PTHR46202">
    <property type="entry name" value="DNA EXCISION REPAIR PROTEIN ERCC-8"/>
    <property type="match status" value="1"/>
</dbReference>
<evidence type="ECO:0000256" key="1">
    <source>
        <dbReference type="ARBA" id="ARBA00022574"/>
    </source>
</evidence>
<keyword evidence="2" id="KW-0677">Repeat</keyword>
<keyword evidence="3" id="KW-0227">DNA damage</keyword>
<sequence length="530" mass="58409">METTKSTMAMTPLHSQILRLGRMKCSANRGATFSPDRETIPCASNLLSKKSVDRRRKAALVLDIGWICDEDALGMWKQLGDREVGELRPSSFAKGLKSTRIASLHLSNYKEIVSAHRGAINSLQVDLTEGRYLLSGASDGSAAVYDVQRATNYEAGGLVAKHESIFSVDKQNMHGHKYAVSSAIWYPIDTGLFITGSFDHYINVWDTNTTQVVMNFKMPGKVYRTAMSSAATSHMLIAAGTEDVQVRLCDIASGAFTHTLSGHRDGVMTVEWSTSSEWILLTGGCDGAIRFWDIRRAGCFLVLDQSRTQLGKRPPLSTHTSMKGTTSKSFPVGQTSFMKAKAPQKKATHGNSVKQSLGRLPSHNKGYMGHRLHPGMLSSRDRATAHYGAVIGLKVTGDGMHLLSAGSDSRLRLWDIESGCNTLVNYEVTRLQTSRGIQLAVAQDLSLVYVPCMTTVKAFNVWSGETFQTFQGHYEVVNCCWFNPQDQELYTGSNDRQILVWSPSKSGLPEADEWNTKAQTSKLDQDSWSD</sequence>
<name>A0AAP0I6Y5_9MAGN</name>